<comment type="pathway">
    <text evidence="1 12">One-carbon metabolism; tetrahydrofolate interconversion.</text>
</comment>
<dbReference type="UniPathway" id="UPA00193"/>
<sequence length="286" mass="30007">MTAQIIDGKALSAKVKAGLKEEAAALVAKHGRPPGIAVVRVGEDPASKVYVTSKEKTAQELGFGSWHHHLDASISQGELLALVKQLNADDKVDGILVQLPLPRHIDSNAVLEAIDPAKDVDGFHAVNAGHLFQGRPTLVACTPFGVMRMLQEIGCDVAGKNCVVIGRSNIVGRPMAMLLLNASATVTICHSKSDVAAEVKRADVVIAAVGVSKLVKGDWIKPGAIVIDVGMNRGADGKLSGDVDFESARQNAAWITPVPGGVGPMTIAMLMSNTVIAARRRLEAAR</sequence>
<keyword evidence="8 12" id="KW-0560">Oxidoreductase</keyword>
<dbReference type="PRINTS" id="PR00085">
    <property type="entry name" value="THFDHDRGNASE"/>
</dbReference>
<dbReference type="InterPro" id="IPR046346">
    <property type="entry name" value="Aminoacid_DH-like_N_sf"/>
</dbReference>
<comment type="similarity">
    <text evidence="12">Belongs to the tetrahydrofolate dehydrogenase/cyclohydrolase family.</text>
</comment>
<evidence type="ECO:0000256" key="8">
    <source>
        <dbReference type="ARBA" id="ARBA00023002"/>
    </source>
</evidence>
<accession>A0A2W5T3G3</accession>
<dbReference type="PROSITE" id="PS00767">
    <property type="entry name" value="THF_DHG_CYH_2"/>
    <property type="match status" value="1"/>
</dbReference>
<dbReference type="GO" id="GO:0009086">
    <property type="term" value="P:methionine biosynthetic process"/>
    <property type="evidence" value="ECO:0007669"/>
    <property type="project" value="UniProtKB-KW"/>
</dbReference>
<dbReference type="Proteomes" id="UP000249061">
    <property type="component" value="Unassembled WGS sequence"/>
</dbReference>
<dbReference type="FunFam" id="3.40.50.10860:FF:000005">
    <property type="entry name" value="C-1-tetrahydrofolate synthase, cytoplasmic, putative"/>
    <property type="match status" value="1"/>
</dbReference>
<proteinExistence type="inferred from homology"/>
<dbReference type="Pfam" id="PF02882">
    <property type="entry name" value="THF_DHG_CYH_C"/>
    <property type="match status" value="1"/>
</dbReference>
<evidence type="ECO:0000256" key="3">
    <source>
        <dbReference type="ARBA" id="ARBA00022563"/>
    </source>
</evidence>
<keyword evidence="9 12" id="KW-0368">Histidine biosynthesis</keyword>
<evidence type="ECO:0000256" key="9">
    <source>
        <dbReference type="ARBA" id="ARBA00023102"/>
    </source>
</evidence>
<evidence type="ECO:0000256" key="10">
    <source>
        <dbReference type="ARBA" id="ARBA00023167"/>
    </source>
</evidence>
<dbReference type="Gene3D" id="3.40.50.10860">
    <property type="entry name" value="Leucine Dehydrogenase, chain A, domain 1"/>
    <property type="match status" value="1"/>
</dbReference>
<dbReference type="InterPro" id="IPR000672">
    <property type="entry name" value="THF_DH/CycHdrlase"/>
</dbReference>
<dbReference type="NCBIfam" id="NF008058">
    <property type="entry name" value="PRK10792.1"/>
    <property type="match status" value="1"/>
</dbReference>
<evidence type="ECO:0000256" key="11">
    <source>
        <dbReference type="ARBA" id="ARBA00023268"/>
    </source>
</evidence>
<dbReference type="GO" id="GO:0006164">
    <property type="term" value="P:purine nucleotide biosynthetic process"/>
    <property type="evidence" value="ECO:0007669"/>
    <property type="project" value="UniProtKB-KW"/>
</dbReference>
<evidence type="ECO:0000256" key="6">
    <source>
        <dbReference type="ARBA" id="ARBA00022801"/>
    </source>
</evidence>
<dbReference type="CDD" id="cd01080">
    <property type="entry name" value="NAD_bind_m-THF_DH_Cyclohyd"/>
    <property type="match status" value="1"/>
</dbReference>
<keyword evidence="10 12" id="KW-0486">Methionine biosynthesis</keyword>
<evidence type="ECO:0000313" key="15">
    <source>
        <dbReference type="EMBL" id="PZR09930.1"/>
    </source>
</evidence>
<comment type="function">
    <text evidence="12">Catalyzes the oxidation of 5,10-methylenetetrahydrofolate to 5,10-methenyltetrahydrofolate and then the hydrolysis of 5,10-methenyltetrahydrofolate to 10-formyltetrahydrofolate.</text>
</comment>
<dbReference type="GO" id="GO:0005829">
    <property type="term" value="C:cytosol"/>
    <property type="evidence" value="ECO:0007669"/>
    <property type="project" value="TreeGrafter"/>
</dbReference>
<comment type="catalytic activity">
    <reaction evidence="12">
        <text>(6R)-5,10-methylene-5,6,7,8-tetrahydrofolate + NADP(+) = (6R)-5,10-methenyltetrahydrofolate + NADPH</text>
        <dbReference type="Rhea" id="RHEA:22812"/>
        <dbReference type="ChEBI" id="CHEBI:15636"/>
        <dbReference type="ChEBI" id="CHEBI:57455"/>
        <dbReference type="ChEBI" id="CHEBI:57783"/>
        <dbReference type="ChEBI" id="CHEBI:58349"/>
        <dbReference type="EC" id="1.5.1.5"/>
    </reaction>
</comment>
<keyword evidence="3 12" id="KW-0554">One-carbon metabolism</keyword>
<evidence type="ECO:0000256" key="1">
    <source>
        <dbReference type="ARBA" id="ARBA00004777"/>
    </source>
</evidence>
<evidence type="ECO:0000256" key="12">
    <source>
        <dbReference type="HAMAP-Rule" id="MF_01576"/>
    </source>
</evidence>
<dbReference type="GO" id="GO:0000105">
    <property type="term" value="P:L-histidine biosynthetic process"/>
    <property type="evidence" value="ECO:0007669"/>
    <property type="project" value="UniProtKB-KW"/>
</dbReference>
<evidence type="ECO:0000256" key="2">
    <source>
        <dbReference type="ARBA" id="ARBA00011738"/>
    </source>
</evidence>
<dbReference type="HAMAP" id="MF_01576">
    <property type="entry name" value="THF_DHG_CYH"/>
    <property type="match status" value="1"/>
</dbReference>
<feature type="domain" description="Tetrahydrofolate dehydrogenase/cyclohydrolase NAD(P)-binding" evidence="14">
    <location>
        <begin position="140"/>
        <end position="281"/>
    </location>
</feature>
<dbReference type="FunFam" id="3.40.50.720:FF:000094">
    <property type="entry name" value="Bifunctional protein FolD"/>
    <property type="match status" value="1"/>
</dbReference>
<dbReference type="InterPro" id="IPR020630">
    <property type="entry name" value="THF_DH/CycHdrlase_cat_dom"/>
</dbReference>
<dbReference type="PANTHER" id="PTHR48099:SF5">
    <property type="entry name" value="C-1-TETRAHYDROFOLATE SYNTHASE, CYTOPLASMIC"/>
    <property type="match status" value="1"/>
</dbReference>
<dbReference type="GO" id="GO:0004488">
    <property type="term" value="F:methylenetetrahydrofolate dehydrogenase (NADP+) activity"/>
    <property type="evidence" value="ECO:0007669"/>
    <property type="project" value="UniProtKB-UniRule"/>
</dbReference>
<dbReference type="AlphaFoldDB" id="A0A2W5T3G3"/>
<comment type="caution">
    <text evidence="12">Lacks conserved residue(s) required for the propagation of feature annotation.</text>
</comment>
<evidence type="ECO:0000313" key="16">
    <source>
        <dbReference type="Proteomes" id="UP000249061"/>
    </source>
</evidence>
<dbReference type="PANTHER" id="PTHR48099">
    <property type="entry name" value="C-1-TETRAHYDROFOLATE SYNTHASE, CYTOPLASMIC-RELATED"/>
    <property type="match status" value="1"/>
</dbReference>
<comment type="caution">
    <text evidence="15">The sequence shown here is derived from an EMBL/GenBank/DDBJ whole genome shotgun (WGS) entry which is preliminary data.</text>
</comment>
<feature type="domain" description="Tetrahydrofolate dehydrogenase/cyclohydrolase catalytic" evidence="13">
    <location>
        <begin position="6"/>
        <end position="121"/>
    </location>
</feature>
<dbReference type="InterPro" id="IPR020867">
    <property type="entry name" value="THF_DH/CycHdrlase_CS"/>
</dbReference>
<gene>
    <name evidence="12" type="primary">folD</name>
    <name evidence="15" type="ORF">DI536_21510</name>
</gene>
<name>A0A2W5T3G3_9BACT</name>
<protein>
    <recommendedName>
        <fullName evidence="12">Bifunctional protein FolD</fullName>
    </recommendedName>
    <domain>
        <recommendedName>
            <fullName evidence="12">Methylenetetrahydrofolate dehydrogenase</fullName>
            <ecNumber evidence="12">1.5.1.5</ecNumber>
        </recommendedName>
    </domain>
    <domain>
        <recommendedName>
            <fullName evidence="12">Methenyltetrahydrofolate cyclohydrolase</fullName>
            <ecNumber evidence="12">3.5.4.9</ecNumber>
        </recommendedName>
    </domain>
</protein>
<keyword evidence="7 12" id="KW-0521">NADP</keyword>
<dbReference type="SUPFAM" id="SSF51735">
    <property type="entry name" value="NAD(P)-binding Rossmann-fold domains"/>
    <property type="match status" value="1"/>
</dbReference>
<dbReference type="PROSITE" id="PS00766">
    <property type="entry name" value="THF_DHG_CYH_1"/>
    <property type="match status" value="1"/>
</dbReference>
<dbReference type="EMBL" id="QFQP01000019">
    <property type="protein sequence ID" value="PZR09930.1"/>
    <property type="molecule type" value="Genomic_DNA"/>
</dbReference>
<keyword evidence="4 12" id="KW-0028">Amino-acid biosynthesis</keyword>
<keyword evidence="6 12" id="KW-0378">Hydrolase</keyword>
<dbReference type="Gene3D" id="3.40.50.720">
    <property type="entry name" value="NAD(P)-binding Rossmann-like Domain"/>
    <property type="match status" value="1"/>
</dbReference>
<dbReference type="Pfam" id="PF00763">
    <property type="entry name" value="THF_DHG_CYH"/>
    <property type="match status" value="1"/>
</dbReference>
<organism evidence="15 16">
    <name type="scientific">Archangium gephyra</name>
    <dbReference type="NCBI Taxonomy" id="48"/>
    <lineage>
        <taxon>Bacteria</taxon>
        <taxon>Pseudomonadati</taxon>
        <taxon>Myxococcota</taxon>
        <taxon>Myxococcia</taxon>
        <taxon>Myxococcales</taxon>
        <taxon>Cystobacterineae</taxon>
        <taxon>Archangiaceae</taxon>
        <taxon>Archangium</taxon>
    </lineage>
</organism>
<evidence type="ECO:0000256" key="5">
    <source>
        <dbReference type="ARBA" id="ARBA00022755"/>
    </source>
</evidence>
<dbReference type="SUPFAM" id="SSF53223">
    <property type="entry name" value="Aminoacid dehydrogenase-like, N-terminal domain"/>
    <property type="match status" value="1"/>
</dbReference>
<dbReference type="NCBIfam" id="NF010783">
    <property type="entry name" value="PRK14186.1"/>
    <property type="match status" value="1"/>
</dbReference>
<dbReference type="InterPro" id="IPR036291">
    <property type="entry name" value="NAD(P)-bd_dom_sf"/>
</dbReference>
<evidence type="ECO:0000259" key="13">
    <source>
        <dbReference type="Pfam" id="PF00763"/>
    </source>
</evidence>
<dbReference type="InterPro" id="IPR020631">
    <property type="entry name" value="THF_DH/CycHdrlase_NAD-bd_dom"/>
</dbReference>
<feature type="binding site" evidence="12">
    <location>
        <begin position="166"/>
        <end position="168"/>
    </location>
    <ligand>
        <name>NADP(+)</name>
        <dbReference type="ChEBI" id="CHEBI:58349"/>
    </ligand>
</feature>
<dbReference type="GO" id="GO:0004477">
    <property type="term" value="F:methenyltetrahydrofolate cyclohydrolase activity"/>
    <property type="evidence" value="ECO:0007669"/>
    <property type="project" value="UniProtKB-UniRule"/>
</dbReference>
<evidence type="ECO:0000256" key="7">
    <source>
        <dbReference type="ARBA" id="ARBA00022857"/>
    </source>
</evidence>
<keyword evidence="5 12" id="KW-0658">Purine biosynthesis</keyword>
<dbReference type="EC" id="3.5.4.9" evidence="12"/>
<dbReference type="GO" id="GO:0035999">
    <property type="term" value="P:tetrahydrofolate interconversion"/>
    <property type="evidence" value="ECO:0007669"/>
    <property type="project" value="UniProtKB-UniRule"/>
</dbReference>
<keyword evidence="11 12" id="KW-0511">Multifunctional enzyme</keyword>
<evidence type="ECO:0000256" key="4">
    <source>
        <dbReference type="ARBA" id="ARBA00022605"/>
    </source>
</evidence>
<dbReference type="EC" id="1.5.1.5" evidence="12"/>
<evidence type="ECO:0000259" key="14">
    <source>
        <dbReference type="Pfam" id="PF02882"/>
    </source>
</evidence>
<reference evidence="15 16" key="1">
    <citation type="submission" date="2017-08" db="EMBL/GenBank/DDBJ databases">
        <title>Infants hospitalized years apart are colonized by the same room-sourced microbial strains.</title>
        <authorList>
            <person name="Brooks B."/>
            <person name="Olm M.R."/>
            <person name="Firek B.A."/>
            <person name="Baker R."/>
            <person name="Thomas B.C."/>
            <person name="Morowitz M.J."/>
            <person name="Banfield J.F."/>
        </authorList>
    </citation>
    <scope>NUCLEOTIDE SEQUENCE [LARGE SCALE GENOMIC DNA]</scope>
    <source>
        <strain evidence="15">S2_003_000_R2_14</strain>
    </source>
</reference>
<comment type="catalytic activity">
    <reaction evidence="12">
        <text>(6R)-5,10-methenyltetrahydrofolate + H2O = (6R)-10-formyltetrahydrofolate + H(+)</text>
        <dbReference type="Rhea" id="RHEA:23700"/>
        <dbReference type="ChEBI" id="CHEBI:15377"/>
        <dbReference type="ChEBI" id="CHEBI:15378"/>
        <dbReference type="ChEBI" id="CHEBI:57455"/>
        <dbReference type="ChEBI" id="CHEBI:195366"/>
        <dbReference type="EC" id="3.5.4.9"/>
    </reaction>
</comment>
<comment type="subunit">
    <text evidence="2 12">Homodimer.</text>
</comment>